<feature type="domain" description="Response regulatory" evidence="15">
    <location>
        <begin position="770"/>
        <end position="883"/>
    </location>
</feature>
<name>A0A1G6TSQ2_9BURK</name>
<evidence type="ECO:0000256" key="5">
    <source>
        <dbReference type="ARBA" id="ARBA00022729"/>
    </source>
</evidence>
<evidence type="ECO:0000256" key="3">
    <source>
        <dbReference type="ARBA" id="ARBA00022553"/>
    </source>
</evidence>
<feature type="domain" description="Response regulatory" evidence="15">
    <location>
        <begin position="1038"/>
        <end position="1160"/>
    </location>
</feature>
<reference evidence="16 17" key="1">
    <citation type="submission" date="2016-10" db="EMBL/GenBank/DDBJ databases">
        <authorList>
            <person name="de Groot N.N."/>
        </authorList>
    </citation>
    <scope>NUCLEOTIDE SEQUENCE [LARGE SCALE GENOMIC DNA]</scope>
    <source>
        <strain evidence="16 17">DSM 16619</strain>
    </source>
</reference>
<dbReference type="InterPro" id="IPR029016">
    <property type="entry name" value="GAF-like_dom_sf"/>
</dbReference>
<feature type="compositionally biased region" description="Low complexity" evidence="12">
    <location>
        <begin position="706"/>
        <end position="718"/>
    </location>
</feature>
<dbReference type="STRING" id="187868.SAMN05192589_105213"/>
<feature type="transmembrane region" description="Helical" evidence="13">
    <location>
        <begin position="16"/>
        <end position="37"/>
    </location>
</feature>
<dbReference type="CDD" id="cd00082">
    <property type="entry name" value="HisKA"/>
    <property type="match status" value="1"/>
</dbReference>
<dbReference type="Gene3D" id="1.10.287.130">
    <property type="match status" value="1"/>
</dbReference>
<dbReference type="InterPro" id="IPR007891">
    <property type="entry name" value="CHASE3"/>
</dbReference>
<dbReference type="CDD" id="cd16922">
    <property type="entry name" value="HATPase_EvgS-ArcB-TorS-like"/>
    <property type="match status" value="1"/>
</dbReference>
<dbReference type="Gene3D" id="3.30.565.10">
    <property type="entry name" value="Histidine kinase-like ATPase, C-terminal domain"/>
    <property type="match status" value="1"/>
</dbReference>
<dbReference type="PROSITE" id="PS50109">
    <property type="entry name" value="HIS_KIN"/>
    <property type="match status" value="1"/>
</dbReference>
<dbReference type="CDD" id="cd17546">
    <property type="entry name" value="REC_hyHK_CKI1_RcsC-like"/>
    <property type="match status" value="1"/>
</dbReference>
<dbReference type="Gene3D" id="3.40.50.2300">
    <property type="match status" value="3"/>
</dbReference>
<comment type="function">
    <text evidence="9">Member of the two-component regulatory system BvgS/BvgA. Phosphorylates BvgA via a four-step phosphorelay in response to environmental signals.</text>
</comment>
<sequence>MTSNAPSFQIQRGLPIGLFAGFMLAALATAFIALFTYQSQQERAEAVARINAAVESLSQMQTVLSITKDAETGQRGYLLTGETRYLQPYTAAQAALKPEMGRLRALVQGSPDQLQRFEHLQALVAQKMGELDETVNLRRQGNAEGAADVVRTDRGRATMDALRNTLREMLVAERAELDNRRSEWDSAARFGAYFTWTSSLVLLLLILASAILAMRDHRSKSQEDWIKSGLVGLGNRLQGDHRLSDLGPIVMNYLADWLGARVGAAYVAEGGGVFQRFGSYALADPQAGARVLSGQGLLGQAADSRQLMHVKEVPTNYLPISSGVGHSTPAEIVLVPAVHNGAVHAVIEFGFFRTLRDADLELLSRASDLLATSIRSAIDRTKLEALLEETQRQAEELQAQQEELRVSNEELEQQSRVLQESQAQMEAQQTELEQSNAQLEEQTQQLEYQKQQLLRAQDALSQKANDLEQASQYKSEFLANMSHELRTPLNSSLILAKLLADNKAGNLTGEQVKYAQTIHGAGNDLLALINDILDLSKIEAGQATISVEPMDVTRAVNALVDPMRPIAHDKGLELHCAVEPGTPPILQTDVQRFGQVLRNLLSNAMKFTEQGKVALRVFGNADGTVSFAVSDTGIGIPEHQQELIFEAFRQADGSTHRRYGGTGLGLSISRDLAHLLGGNITVQSTPGQGSVFTLVLPLVAPVRAPQEPARPTAQAAPAPSAPPPASRSSAGLPAPEAGGAQRPAPATTDVRRSPNAVPDDRDQLEPGRRTILVVEDDVRFARILLDLSHEMGFQCVVTHTGGEGLAAALEYMPSAVVLDMNLPDFSGLGVLDQLKRNPMTRHIPVHVVSVADYSQEAMGRGAIGYALKPVKRDELVQALERMEAKFTQAMRRVLVVEDDERQRESMHHLLANGDVEIVGAETAQRALELLRTSTFDCMVMDLNLPDLSGYELLEQMAGQEDVAFPPVIVYTGRSLSRDEEQRLRRFSKSIIIKDARSPERLLDEVTLFLHQVESKLPEERRQMLQMARDRESTFEGRTILVVEDDVRNIFALSSVLEPTGAKVQIARNGREALEALERAQSGDAATVDLVLMDIMMPEMDGFTAMNEIRKRPEWRRLPIIALTAKAMKDDQEKCLAAGANDYIAKPLDVEKLLSLVRVWMPK</sequence>
<dbReference type="Pfam" id="PF02518">
    <property type="entry name" value="HATPase_c"/>
    <property type="match status" value="1"/>
</dbReference>
<evidence type="ECO:0000256" key="6">
    <source>
        <dbReference type="ARBA" id="ARBA00022777"/>
    </source>
</evidence>
<feature type="region of interest" description="Disordered" evidence="12">
    <location>
        <begin position="706"/>
        <end position="764"/>
    </location>
</feature>
<evidence type="ECO:0000256" key="4">
    <source>
        <dbReference type="ARBA" id="ARBA00022679"/>
    </source>
</evidence>
<dbReference type="InterPro" id="IPR003661">
    <property type="entry name" value="HisK_dim/P_dom"/>
</dbReference>
<keyword evidence="6" id="KW-0418">Kinase</keyword>
<dbReference type="InterPro" id="IPR001789">
    <property type="entry name" value="Sig_transdc_resp-reg_receiver"/>
</dbReference>
<dbReference type="PROSITE" id="PS50110">
    <property type="entry name" value="RESPONSE_REGULATORY"/>
    <property type="match status" value="3"/>
</dbReference>
<dbReference type="Pfam" id="PF00072">
    <property type="entry name" value="Response_reg"/>
    <property type="match status" value="3"/>
</dbReference>
<evidence type="ECO:0000259" key="14">
    <source>
        <dbReference type="PROSITE" id="PS50109"/>
    </source>
</evidence>
<dbReference type="SUPFAM" id="SSF55874">
    <property type="entry name" value="ATPase domain of HSP90 chaperone/DNA topoisomerase II/histidine kinase"/>
    <property type="match status" value="1"/>
</dbReference>
<dbReference type="InterPro" id="IPR036890">
    <property type="entry name" value="HATPase_C_sf"/>
</dbReference>
<keyword evidence="5" id="KW-0732">Signal</keyword>
<feature type="compositionally biased region" description="Low complexity" evidence="12">
    <location>
        <begin position="726"/>
        <end position="735"/>
    </location>
</feature>
<dbReference type="SUPFAM" id="SSF52172">
    <property type="entry name" value="CheY-like"/>
    <property type="match status" value="3"/>
</dbReference>
<dbReference type="SMART" id="SM00388">
    <property type="entry name" value="HisKA"/>
    <property type="match status" value="1"/>
</dbReference>
<evidence type="ECO:0000256" key="9">
    <source>
        <dbReference type="ARBA" id="ARBA00058004"/>
    </source>
</evidence>
<evidence type="ECO:0000256" key="12">
    <source>
        <dbReference type="SAM" id="MobiDB-lite"/>
    </source>
</evidence>
<feature type="domain" description="Response regulatory" evidence="15">
    <location>
        <begin position="892"/>
        <end position="1008"/>
    </location>
</feature>
<dbReference type="InterPro" id="IPR036097">
    <property type="entry name" value="HisK_dim/P_sf"/>
</dbReference>
<dbReference type="RefSeq" id="WP_092743491.1">
    <property type="nucleotide sequence ID" value="NZ_FMZC01000005.1"/>
</dbReference>
<dbReference type="SMART" id="SM00387">
    <property type="entry name" value="HATPase_c"/>
    <property type="match status" value="1"/>
</dbReference>
<feature type="compositionally biased region" description="Polar residues" evidence="12">
    <location>
        <begin position="414"/>
        <end position="437"/>
    </location>
</feature>
<dbReference type="OrthoDB" id="9796305at2"/>
<dbReference type="PANTHER" id="PTHR45339">
    <property type="entry name" value="HYBRID SIGNAL TRANSDUCTION HISTIDINE KINASE J"/>
    <property type="match status" value="1"/>
</dbReference>
<evidence type="ECO:0000313" key="16">
    <source>
        <dbReference type="EMBL" id="SDD31355.1"/>
    </source>
</evidence>
<keyword evidence="7" id="KW-0902">Two-component regulatory system</keyword>
<feature type="domain" description="Histidine kinase" evidence="14">
    <location>
        <begin position="480"/>
        <end position="700"/>
    </location>
</feature>
<evidence type="ECO:0000256" key="8">
    <source>
        <dbReference type="ARBA" id="ARBA00023026"/>
    </source>
</evidence>
<dbReference type="FunFam" id="3.30.565.10:FF:000010">
    <property type="entry name" value="Sensor histidine kinase RcsC"/>
    <property type="match status" value="1"/>
</dbReference>
<proteinExistence type="predicted"/>
<dbReference type="InterPro" id="IPR005467">
    <property type="entry name" value="His_kinase_dom"/>
</dbReference>
<keyword evidence="13" id="KW-0472">Membrane</keyword>
<dbReference type="SUPFAM" id="SSF47384">
    <property type="entry name" value="Homodimeric domain of signal transducing histidine kinase"/>
    <property type="match status" value="1"/>
</dbReference>
<keyword evidence="13" id="KW-1133">Transmembrane helix</keyword>
<protein>
    <recommendedName>
        <fullName evidence="10">Virulence sensor protein BvgS</fullName>
        <ecNumber evidence="2">2.7.13.3</ecNumber>
    </recommendedName>
</protein>
<dbReference type="EC" id="2.7.13.3" evidence="2"/>
<evidence type="ECO:0000256" key="10">
    <source>
        <dbReference type="ARBA" id="ARBA00070152"/>
    </source>
</evidence>
<dbReference type="Gene3D" id="3.30.450.40">
    <property type="match status" value="1"/>
</dbReference>
<dbReference type="SUPFAM" id="SSF55781">
    <property type="entry name" value="GAF domain-like"/>
    <property type="match status" value="1"/>
</dbReference>
<dbReference type="InterPro" id="IPR003594">
    <property type="entry name" value="HATPase_dom"/>
</dbReference>
<dbReference type="Proteomes" id="UP000198781">
    <property type="component" value="Unassembled WGS sequence"/>
</dbReference>
<dbReference type="PANTHER" id="PTHR45339:SF1">
    <property type="entry name" value="HYBRID SIGNAL TRANSDUCTION HISTIDINE KINASE J"/>
    <property type="match status" value="1"/>
</dbReference>
<dbReference type="InterPro" id="IPR003018">
    <property type="entry name" value="GAF"/>
</dbReference>
<feature type="transmembrane region" description="Helical" evidence="13">
    <location>
        <begin position="190"/>
        <end position="214"/>
    </location>
</feature>
<feature type="region of interest" description="Disordered" evidence="12">
    <location>
        <begin position="405"/>
        <end position="440"/>
    </location>
</feature>
<keyword evidence="17" id="KW-1185">Reference proteome</keyword>
<evidence type="ECO:0000256" key="2">
    <source>
        <dbReference type="ARBA" id="ARBA00012438"/>
    </source>
</evidence>
<evidence type="ECO:0000313" key="17">
    <source>
        <dbReference type="Proteomes" id="UP000198781"/>
    </source>
</evidence>
<dbReference type="InterPro" id="IPR004358">
    <property type="entry name" value="Sig_transdc_His_kin-like_C"/>
</dbReference>
<dbReference type="Pfam" id="PF05227">
    <property type="entry name" value="CHASE3"/>
    <property type="match status" value="1"/>
</dbReference>
<evidence type="ECO:0000256" key="7">
    <source>
        <dbReference type="ARBA" id="ARBA00023012"/>
    </source>
</evidence>
<keyword evidence="13" id="KW-0812">Transmembrane</keyword>
<dbReference type="Pfam" id="PF00512">
    <property type="entry name" value="HisKA"/>
    <property type="match status" value="1"/>
</dbReference>
<feature type="modified residue" description="4-aspartylphosphate" evidence="11">
    <location>
        <position position="1093"/>
    </location>
</feature>
<feature type="modified residue" description="4-aspartylphosphate" evidence="11">
    <location>
        <position position="819"/>
    </location>
</feature>
<keyword evidence="8" id="KW-0843">Virulence</keyword>
<keyword evidence="3 11" id="KW-0597">Phosphoprotein</keyword>
<dbReference type="Pfam" id="PF13185">
    <property type="entry name" value="GAF_2"/>
    <property type="match status" value="1"/>
</dbReference>
<dbReference type="GO" id="GO:0000155">
    <property type="term" value="F:phosphorelay sensor kinase activity"/>
    <property type="evidence" value="ECO:0007669"/>
    <property type="project" value="InterPro"/>
</dbReference>
<comment type="catalytic activity">
    <reaction evidence="1">
        <text>ATP + protein L-histidine = ADP + protein N-phospho-L-histidine.</text>
        <dbReference type="EC" id="2.7.13.3"/>
    </reaction>
</comment>
<evidence type="ECO:0000259" key="15">
    <source>
        <dbReference type="PROSITE" id="PS50110"/>
    </source>
</evidence>
<dbReference type="CDD" id="cd00156">
    <property type="entry name" value="REC"/>
    <property type="match status" value="1"/>
</dbReference>
<dbReference type="CDD" id="cd19410">
    <property type="entry name" value="HK9-like_sensor"/>
    <property type="match status" value="1"/>
</dbReference>
<dbReference type="InterPro" id="IPR011006">
    <property type="entry name" value="CheY-like_superfamily"/>
</dbReference>
<keyword evidence="4" id="KW-0808">Transferase</keyword>
<dbReference type="PRINTS" id="PR00344">
    <property type="entry name" value="BCTRLSENSOR"/>
</dbReference>
<evidence type="ECO:0000256" key="11">
    <source>
        <dbReference type="PROSITE-ProRule" id="PRU00169"/>
    </source>
</evidence>
<accession>A0A1G6TSQ2</accession>
<dbReference type="EMBL" id="FMZC01000005">
    <property type="protein sequence ID" value="SDD31355.1"/>
    <property type="molecule type" value="Genomic_DNA"/>
</dbReference>
<evidence type="ECO:0000256" key="1">
    <source>
        <dbReference type="ARBA" id="ARBA00000085"/>
    </source>
</evidence>
<dbReference type="AlphaFoldDB" id="A0A1G6TSQ2"/>
<gene>
    <name evidence="16" type="ORF">SAMN05192589_105213</name>
</gene>
<evidence type="ECO:0000256" key="13">
    <source>
        <dbReference type="SAM" id="Phobius"/>
    </source>
</evidence>
<feature type="modified residue" description="4-aspartylphosphate" evidence="11">
    <location>
        <position position="941"/>
    </location>
</feature>
<organism evidence="16 17">
    <name type="scientific">Paracidovorax valerianellae</name>
    <dbReference type="NCBI Taxonomy" id="187868"/>
    <lineage>
        <taxon>Bacteria</taxon>
        <taxon>Pseudomonadati</taxon>
        <taxon>Pseudomonadota</taxon>
        <taxon>Betaproteobacteria</taxon>
        <taxon>Burkholderiales</taxon>
        <taxon>Comamonadaceae</taxon>
        <taxon>Paracidovorax</taxon>
    </lineage>
</organism>
<dbReference type="SMART" id="SM00448">
    <property type="entry name" value="REC"/>
    <property type="match status" value="3"/>
</dbReference>